<dbReference type="AlphaFoldDB" id="A0A0G0N0P3"/>
<accession>A0A0G0N0P3</accession>
<evidence type="ECO:0000313" key="2">
    <source>
        <dbReference type="Proteomes" id="UP000034799"/>
    </source>
</evidence>
<reference evidence="1 2" key="1">
    <citation type="journal article" date="2015" name="Nature">
        <title>rRNA introns, odd ribosomes, and small enigmatic genomes across a large radiation of phyla.</title>
        <authorList>
            <person name="Brown C.T."/>
            <person name="Hug L.A."/>
            <person name="Thomas B.C."/>
            <person name="Sharon I."/>
            <person name="Castelle C.J."/>
            <person name="Singh A."/>
            <person name="Wilkins M.J."/>
            <person name="Williams K.H."/>
            <person name="Banfield J.F."/>
        </authorList>
    </citation>
    <scope>NUCLEOTIDE SEQUENCE [LARGE SCALE GENOMIC DNA]</scope>
</reference>
<protein>
    <submittedName>
        <fullName evidence="1">Uncharacterized protein</fullName>
    </submittedName>
</protein>
<comment type="caution">
    <text evidence="1">The sequence shown here is derived from an EMBL/GenBank/DDBJ whole genome shotgun (WGS) entry which is preliminary data.</text>
</comment>
<gene>
    <name evidence="1" type="ORF">UT34_C0001G0446</name>
</gene>
<evidence type="ECO:0000313" key="1">
    <source>
        <dbReference type="EMBL" id="KKR06406.1"/>
    </source>
</evidence>
<organism evidence="1 2">
    <name type="scientific">candidate division WS6 bacterium GW2011_GWF2_39_15</name>
    <dbReference type="NCBI Taxonomy" id="1619100"/>
    <lineage>
        <taxon>Bacteria</taxon>
        <taxon>Candidatus Dojkabacteria</taxon>
    </lineage>
</organism>
<dbReference type="Proteomes" id="UP000034799">
    <property type="component" value="Unassembled WGS sequence"/>
</dbReference>
<name>A0A0G0N0P3_9BACT</name>
<proteinExistence type="predicted"/>
<dbReference type="EMBL" id="LBWK01000001">
    <property type="protein sequence ID" value="KKR06406.1"/>
    <property type="molecule type" value="Genomic_DNA"/>
</dbReference>
<sequence>MNFFKIFSGTQEKPTREFYPEELIGEYINPQGVKMSVGCSVNFQDNEGRSRTGIIKAFVIEKNLKIPFFRTTDRPEEIEWFSSDSVFFNNSY</sequence>